<dbReference type="InterPro" id="IPR036770">
    <property type="entry name" value="Ankyrin_rpt-contain_sf"/>
</dbReference>
<accession>A0A482VKN4</accession>
<dbReference type="Gene3D" id="1.25.40.20">
    <property type="entry name" value="Ankyrin repeat-containing domain"/>
    <property type="match status" value="1"/>
</dbReference>
<keyword evidence="8" id="KW-1185">Reference proteome</keyword>
<dbReference type="PROSITE" id="PS51228">
    <property type="entry name" value="ACB_2"/>
    <property type="match status" value="1"/>
</dbReference>
<dbReference type="GO" id="GO:0032259">
    <property type="term" value="P:methylation"/>
    <property type="evidence" value="ECO:0007669"/>
    <property type="project" value="UniProtKB-KW"/>
</dbReference>
<dbReference type="InterPro" id="IPR014352">
    <property type="entry name" value="FERM/acyl-CoA-bd_prot_sf"/>
</dbReference>
<dbReference type="InterPro" id="IPR002110">
    <property type="entry name" value="Ankyrin_rpt"/>
</dbReference>
<protein>
    <recommendedName>
        <fullName evidence="1">Acyl-CoA-binding domain-containing protein 6</fullName>
    </recommendedName>
</protein>
<keyword evidence="4" id="KW-0446">Lipid-binding</keyword>
<comment type="caution">
    <text evidence="7">The sequence shown here is derived from an EMBL/GenBank/DDBJ whole genome shotgun (WGS) entry which is preliminary data.</text>
</comment>
<evidence type="ECO:0000313" key="7">
    <source>
        <dbReference type="EMBL" id="RZC33059.1"/>
    </source>
</evidence>
<dbReference type="InterPro" id="IPR029063">
    <property type="entry name" value="SAM-dependent_MTases_sf"/>
</dbReference>
<organism evidence="7 8">
    <name type="scientific">Asbolus verrucosus</name>
    <name type="common">Desert ironclad beetle</name>
    <dbReference type="NCBI Taxonomy" id="1661398"/>
    <lineage>
        <taxon>Eukaryota</taxon>
        <taxon>Metazoa</taxon>
        <taxon>Ecdysozoa</taxon>
        <taxon>Arthropoda</taxon>
        <taxon>Hexapoda</taxon>
        <taxon>Insecta</taxon>
        <taxon>Pterygota</taxon>
        <taxon>Neoptera</taxon>
        <taxon>Endopterygota</taxon>
        <taxon>Coleoptera</taxon>
        <taxon>Polyphaga</taxon>
        <taxon>Cucujiformia</taxon>
        <taxon>Tenebrionidae</taxon>
        <taxon>Pimeliinae</taxon>
        <taxon>Asbolus</taxon>
    </lineage>
</organism>
<gene>
    <name evidence="7" type="ORF">BDFB_005787</name>
</gene>
<name>A0A482VKN4_ASBVE</name>
<proteinExistence type="predicted"/>
<dbReference type="PANTHER" id="PTHR24119">
    <property type="entry name" value="ACYL-COA-BINDING DOMAIN-CONTAINING PROTEIN 6"/>
    <property type="match status" value="1"/>
</dbReference>
<feature type="repeat" description="ANK" evidence="5">
    <location>
        <begin position="375"/>
        <end position="407"/>
    </location>
</feature>
<keyword evidence="7" id="KW-0489">Methyltransferase</keyword>
<dbReference type="Pfam" id="PF10294">
    <property type="entry name" value="Methyltransf_16"/>
    <property type="match status" value="1"/>
</dbReference>
<dbReference type="EMBL" id="QDEB01092397">
    <property type="protein sequence ID" value="RZC33059.1"/>
    <property type="molecule type" value="Genomic_DNA"/>
</dbReference>
<dbReference type="Pfam" id="PF00887">
    <property type="entry name" value="ACBP"/>
    <property type="match status" value="1"/>
</dbReference>
<dbReference type="InterPro" id="IPR019410">
    <property type="entry name" value="Methyltransf_16"/>
</dbReference>
<dbReference type="SUPFAM" id="SSF48403">
    <property type="entry name" value="Ankyrin repeat"/>
    <property type="match status" value="1"/>
</dbReference>
<evidence type="ECO:0000256" key="2">
    <source>
        <dbReference type="ARBA" id="ARBA00022737"/>
    </source>
</evidence>
<evidence type="ECO:0000256" key="1">
    <source>
        <dbReference type="ARBA" id="ARBA00018419"/>
    </source>
</evidence>
<dbReference type="SMART" id="SM00248">
    <property type="entry name" value="ANK"/>
    <property type="match status" value="2"/>
</dbReference>
<reference evidence="7 8" key="1">
    <citation type="submission" date="2017-03" db="EMBL/GenBank/DDBJ databases">
        <title>Genome of the blue death feigning beetle - Asbolus verrucosus.</title>
        <authorList>
            <person name="Rider S.D."/>
        </authorList>
    </citation>
    <scope>NUCLEOTIDE SEQUENCE [LARGE SCALE GENOMIC DNA]</scope>
    <source>
        <strain evidence="7">Butters</strain>
        <tissue evidence="7">Head and leg muscle</tissue>
    </source>
</reference>
<evidence type="ECO:0000256" key="4">
    <source>
        <dbReference type="ARBA" id="ARBA00023121"/>
    </source>
</evidence>
<dbReference type="AlphaFoldDB" id="A0A482VKN4"/>
<evidence type="ECO:0000256" key="3">
    <source>
        <dbReference type="ARBA" id="ARBA00023043"/>
    </source>
</evidence>
<dbReference type="PROSITE" id="PS50088">
    <property type="entry name" value="ANK_REPEAT"/>
    <property type="match status" value="2"/>
</dbReference>
<keyword evidence="2" id="KW-0677">Repeat</keyword>
<dbReference type="PRINTS" id="PR00689">
    <property type="entry name" value="ACOABINDINGP"/>
</dbReference>
<feature type="non-terminal residue" evidence="7">
    <location>
        <position position="456"/>
    </location>
</feature>
<evidence type="ECO:0000256" key="5">
    <source>
        <dbReference type="PROSITE-ProRule" id="PRU00023"/>
    </source>
</evidence>
<dbReference type="GO" id="GO:0000062">
    <property type="term" value="F:fatty-acyl-CoA binding"/>
    <property type="evidence" value="ECO:0007669"/>
    <property type="project" value="InterPro"/>
</dbReference>
<dbReference type="PROSITE" id="PS50297">
    <property type="entry name" value="ANK_REP_REGION"/>
    <property type="match status" value="2"/>
</dbReference>
<evidence type="ECO:0000313" key="8">
    <source>
        <dbReference type="Proteomes" id="UP000292052"/>
    </source>
</evidence>
<keyword evidence="7" id="KW-0808">Transferase</keyword>
<dbReference type="Gene3D" id="3.40.50.150">
    <property type="entry name" value="Vaccinia Virus protein VP39"/>
    <property type="match status" value="1"/>
</dbReference>
<dbReference type="InterPro" id="IPR000582">
    <property type="entry name" value="Acyl-CoA-binding_protein"/>
</dbReference>
<dbReference type="SUPFAM" id="SSF53335">
    <property type="entry name" value="S-adenosyl-L-methionine-dependent methyltransferases"/>
    <property type="match status" value="1"/>
</dbReference>
<dbReference type="GO" id="GO:0008168">
    <property type="term" value="F:methyltransferase activity"/>
    <property type="evidence" value="ECO:0007669"/>
    <property type="project" value="UniProtKB-KW"/>
</dbReference>
<dbReference type="OrthoDB" id="407325at2759"/>
<keyword evidence="3 5" id="KW-0040">ANK repeat</keyword>
<feature type="domain" description="ACB" evidence="6">
    <location>
        <begin position="233"/>
        <end position="318"/>
    </location>
</feature>
<dbReference type="InterPro" id="IPR035984">
    <property type="entry name" value="Acyl-CoA-binding_sf"/>
</dbReference>
<dbReference type="STRING" id="1661398.A0A482VKN4"/>
<evidence type="ECO:0000259" key="6">
    <source>
        <dbReference type="PROSITE" id="PS51228"/>
    </source>
</evidence>
<feature type="repeat" description="ANK" evidence="5">
    <location>
        <begin position="408"/>
        <end position="440"/>
    </location>
</feature>
<dbReference type="Proteomes" id="UP000292052">
    <property type="component" value="Unassembled WGS sequence"/>
</dbReference>
<dbReference type="Pfam" id="PF13637">
    <property type="entry name" value="Ank_4"/>
    <property type="match status" value="1"/>
</dbReference>
<dbReference type="PANTHER" id="PTHR24119:SF0">
    <property type="entry name" value="ACYL-COA-BINDING DOMAIN-CONTAINING PROTEIN 6"/>
    <property type="match status" value="1"/>
</dbReference>
<sequence>MSDGPPEQLKRFVFTSKYTNLRGEPQEETLEVIIPELLQASYSFYTWPSAPVLAWFLWENRKELVGKRVLEIGSGTALPGIVAAKCGAKVILSDSVTLRKSLAHTKRSCQLNNLIVNQHIQVIGLTWGLFLNNLDTIGELDLILGSDCFYEPAVFEDILVSISYLLEANQGCKFFCTYQERSSDWSIEHLLAKWNLHCQVHNISNLGATANLNIHELVGDHKLGIDCETNDSLTEMFNKAANHLQSLIPNLDNQTLLTLYGYYKQGSQGRCTIPKPSWYDMKAKSKWEAWNKLGEMPQNKAKSIYIETIKKLDPSFNFSAKESWVSVSTFQNDQNVNENKNKSIVDYVKEEDCPQVFNILQSSDGIDLINRIDEDGLGLIHWASDRGCAEILKVLIDFGADVNLQDSDGQTALHYATSCGHVDCIKLLLTNNARRDILDNDNSSPESVACDDAVKE</sequence>
<dbReference type="Gene3D" id="1.20.80.10">
    <property type="match status" value="1"/>
</dbReference>
<dbReference type="SUPFAM" id="SSF47027">
    <property type="entry name" value="Acyl-CoA binding protein"/>
    <property type="match status" value="1"/>
</dbReference>